<name>A0ABS1TBQ5_9CLOT</name>
<feature type="domain" description="CYTH" evidence="1">
    <location>
        <begin position="1"/>
        <end position="175"/>
    </location>
</feature>
<evidence type="ECO:0000259" key="1">
    <source>
        <dbReference type="PROSITE" id="PS51707"/>
    </source>
</evidence>
<accession>A0ABS1TBQ5</accession>
<dbReference type="RefSeq" id="WP_202749547.1">
    <property type="nucleotide sequence ID" value="NZ_JAESWC010000008.1"/>
</dbReference>
<dbReference type="PANTHER" id="PTHR21028:SF2">
    <property type="entry name" value="CYTH DOMAIN-CONTAINING PROTEIN"/>
    <property type="match status" value="1"/>
</dbReference>
<dbReference type="PANTHER" id="PTHR21028">
    <property type="entry name" value="SI:CH211-156B7.4"/>
    <property type="match status" value="1"/>
</dbReference>
<reference evidence="2 3" key="1">
    <citation type="submission" date="2021-01" db="EMBL/GenBank/DDBJ databases">
        <title>Genome public.</title>
        <authorList>
            <person name="Liu C."/>
            <person name="Sun Q."/>
        </authorList>
    </citation>
    <scope>NUCLEOTIDE SEQUENCE [LARGE SCALE GENOMIC DNA]</scope>
    <source>
        <strain evidence="2 3">YIM B02515</strain>
    </source>
</reference>
<gene>
    <name evidence="2" type="ORF">JK636_13605</name>
</gene>
<dbReference type="InterPro" id="IPR023577">
    <property type="entry name" value="CYTH_domain"/>
</dbReference>
<dbReference type="Pfam" id="PF01928">
    <property type="entry name" value="CYTH"/>
    <property type="match status" value="1"/>
</dbReference>
<dbReference type="SMART" id="SM01118">
    <property type="entry name" value="CYTH"/>
    <property type="match status" value="1"/>
</dbReference>
<protein>
    <submittedName>
        <fullName evidence="2">CYTH domain-containing protein</fullName>
    </submittedName>
</protein>
<evidence type="ECO:0000313" key="3">
    <source>
        <dbReference type="Proteomes" id="UP000632377"/>
    </source>
</evidence>
<comment type="caution">
    <text evidence="2">The sequence shown here is derived from an EMBL/GenBank/DDBJ whole genome shotgun (WGS) entry which is preliminary data.</text>
</comment>
<dbReference type="CDD" id="cd07890">
    <property type="entry name" value="CYTH-like_AC_IV-like"/>
    <property type="match status" value="1"/>
</dbReference>
<dbReference type="PROSITE" id="PS51707">
    <property type="entry name" value="CYTH"/>
    <property type="match status" value="1"/>
</dbReference>
<evidence type="ECO:0000313" key="2">
    <source>
        <dbReference type="EMBL" id="MBL4936794.1"/>
    </source>
</evidence>
<organism evidence="2 3">
    <name type="scientific">Clostridium rhizosphaerae</name>
    <dbReference type="NCBI Taxonomy" id="2803861"/>
    <lineage>
        <taxon>Bacteria</taxon>
        <taxon>Bacillati</taxon>
        <taxon>Bacillota</taxon>
        <taxon>Clostridia</taxon>
        <taxon>Eubacteriales</taxon>
        <taxon>Clostridiaceae</taxon>
        <taxon>Clostridium</taxon>
    </lineage>
</organism>
<dbReference type="Gene3D" id="2.40.320.10">
    <property type="entry name" value="Hypothetical Protein Pfu-838710-001"/>
    <property type="match status" value="1"/>
</dbReference>
<sequence>MQELETRILDIDVDDIRNKLLNLNAVKVKMENQINRIYDFEDRKLLNKKGYARIRTIEDTINNITIHYMTTKEMISQEKYKVMDEHETIIADSTEGENIFKALGLSLVQSIKKYRESYKYKNTLIEIDINSKDFCPFPYIEIETAYEEELKEVVSLLGYTMEDTTSKTIFEILNDRGVKGI</sequence>
<dbReference type="Proteomes" id="UP000632377">
    <property type="component" value="Unassembled WGS sequence"/>
</dbReference>
<dbReference type="InterPro" id="IPR033469">
    <property type="entry name" value="CYTH-like_dom_sf"/>
</dbReference>
<dbReference type="InterPro" id="IPR008173">
    <property type="entry name" value="Adenylyl_cyclase_CyaB"/>
</dbReference>
<proteinExistence type="predicted"/>
<keyword evidence="3" id="KW-1185">Reference proteome</keyword>
<dbReference type="SUPFAM" id="SSF55154">
    <property type="entry name" value="CYTH-like phosphatases"/>
    <property type="match status" value="1"/>
</dbReference>
<dbReference type="EMBL" id="JAESWC010000008">
    <property type="protein sequence ID" value="MBL4936794.1"/>
    <property type="molecule type" value="Genomic_DNA"/>
</dbReference>